<sequence>METYIDTVTELVAERTHIKNQNLVHLYALLVLVKGTKITLKDVHDAWAMDMNFSPLTEWCDGHGHRDIIPFEELDKETQDKDKKYADILRLIADELSRR</sequence>
<accession>A0A315Y2W8</accession>
<dbReference type="InterPro" id="IPR056118">
    <property type="entry name" value="DUF7701"/>
</dbReference>
<evidence type="ECO:0000313" key="2">
    <source>
        <dbReference type="EMBL" id="PWJ14781.1"/>
    </source>
</evidence>
<dbReference type="Pfam" id="PF24792">
    <property type="entry name" value="DUF7701"/>
    <property type="match status" value="1"/>
</dbReference>
<dbReference type="OrthoDB" id="4763567at2"/>
<organism evidence="2 3">
    <name type="scientific">Ruminococcus flavefaciens</name>
    <dbReference type="NCBI Taxonomy" id="1265"/>
    <lineage>
        <taxon>Bacteria</taxon>
        <taxon>Bacillati</taxon>
        <taxon>Bacillota</taxon>
        <taxon>Clostridia</taxon>
        <taxon>Eubacteriales</taxon>
        <taxon>Oscillospiraceae</taxon>
        <taxon>Ruminococcus</taxon>
    </lineage>
</organism>
<name>A0A315Y2W8_RUMFL</name>
<dbReference type="EMBL" id="QGDI01000002">
    <property type="protein sequence ID" value="PWJ14781.1"/>
    <property type="molecule type" value="Genomic_DNA"/>
</dbReference>
<feature type="domain" description="DUF7701" evidence="1">
    <location>
        <begin position="4"/>
        <end position="93"/>
    </location>
</feature>
<proteinExistence type="predicted"/>
<dbReference type="AlphaFoldDB" id="A0A315Y2W8"/>
<dbReference type="RefSeq" id="WP_109725639.1">
    <property type="nucleotide sequence ID" value="NZ_QGDI01000002.1"/>
</dbReference>
<gene>
    <name evidence="2" type="ORF">IE37_00767</name>
</gene>
<reference evidence="2 3" key="1">
    <citation type="submission" date="2018-05" db="EMBL/GenBank/DDBJ databases">
        <title>The Hungate 1000. A catalogue of reference genomes from the rumen microbiome.</title>
        <authorList>
            <person name="Kelly W."/>
        </authorList>
    </citation>
    <scope>NUCLEOTIDE SEQUENCE [LARGE SCALE GENOMIC DNA]</scope>
    <source>
        <strain evidence="2 3">SAb67</strain>
    </source>
</reference>
<evidence type="ECO:0000259" key="1">
    <source>
        <dbReference type="Pfam" id="PF24792"/>
    </source>
</evidence>
<comment type="caution">
    <text evidence="2">The sequence shown here is derived from an EMBL/GenBank/DDBJ whole genome shotgun (WGS) entry which is preliminary data.</text>
</comment>
<protein>
    <recommendedName>
        <fullName evidence="1">DUF7701 domain-containing protein</fullName>
    </recommendedName>
</protein>
<dbReference type="Proteomes" id="UP000245720">
    <property type="component" value="Unassembled WGS sequence"/>
</dbReference>
<evidence type="ECO:0000313" key="3">
    <source>
        <dbReference type="Proteomes" id="UP000245720"/>
    </source>
</evidence>